<dbReference type="InterPro" id="IPR003735">
    <property type="entry name" value="Metal_Tscrpt_repr"/>
</dbReference>
<sequence>MSHTIRDKTKLLNRVRRIRGQVDAIERALEAEAGCEQVLHAIAACRGALGGLLGEVVEEHIHSHLVEPLRDTAPAAADAAEQLVDVFRGYIK</sequence>
<dbReference type="CDD" id="cd10153">
    <property type="entry name" value="RcnR-FrmR-like_DUF156"/>
    <property type="match status" value="1"/>
</dbReference>
<gene>
    <name evidence="1" type="primary">frmR_2</name>
    <name evidence="1" type="ORF">GALL_402670</name>
</gene>
<dbReference type="GO" id="GO:0006355">
    <property type="term" value="P:regulation of DNA-templated transcription"/>
    <property type="evidence" value="ECO:0007669"/>
    <property type="project" value="InterPro"/>
</dbReference>
<protein>
    <submittedName>
        <fullName evidence="1">Transcriptional repressor FrmR</fullName>
    </submittedName>
</protein>
<dbReference type="Pfam" id="PF02583">
    <property type="entry name" value="Trns_repr_metal"/>
    <property type="match status" value="1"/>
</dbReference>
<proteinExistence type="predicted"/>
<evidence type="ECO:0000313" key="1">
    <source>
        <dbReference type="EMBL" id="OIQ78030.1"/>
    </source>
</evidence>
<dbReference type="AlphaFoldDB" id="A0A1J5Q2V0"/>
<name>A0A1J5Q2V0_9ZZZZ</name>
<dbReference type="Gene3D" id="1.20.58.1000">
    <property type="entry name" value="Metal-sensitive repressor, helix protomer"/>
    <property type="match status" value="1"/>
</dbReference>
<dbReference type="GO" id="GO:0003677">
    <property type="term" value="F:DNA binding"/>
    <property type="evidence" value="ECO:0007669"/>
    <property type="project" value="InterPro"/>
</dbReference>
<organism evidence="1">
    <name type="scientific">mine drainage metagenome</name>
    <dbReference type="NCBI Taxonomy" id="410659"/>
    <lineage>
        <taxon>unclassified sequences</taxon>
        <taxon>metagenomes</taxon>
        <taxon>ecological metagenomes</taxon>
    </lineage>
</organism>
<accession>A0A1J5Q2V0</accession>
<dbReference type="PANTHER" id="PTHR33677">
    <property type="entry name" value="TRANSCRIPTIONAL REPRESSOR FRMR-RELATED"/>
    <property type="match status" value="1"/>
</dbReference>
<dbReference type="GO" id="GO:0046872">
    <property type="term" value="F:metal ion binding"/>
    <property type="evidence" value="ECO:0007669"/>
    <property type="project" value="InterPro"/>
</dbReference>
<dbReference type="InterPro" id="IPR038390">
    <property type="entry name" value="Metal_Tscrpt_repr_sf"/>
</dbReference>
<dbReference type="PANTHER" id="PTHR33677:SF5">
    <property type="entry name" value="TRANSCRIPTIONAL REPRESSOR FRMR"/>
    <property type="match status" value="1"/>
</dbReference>
<comment type="caution">
    <text evidence="1">The sequence shown here is derived from an EMBL/GenBank/DDBJ whole genome shotgun (WGS) entry which is preliminary data.</text>
</comment>
<dbReference type="EMBL" id="MLJW01001484">
    <property type="protein sequence ID" value="OIQ78030.1"/>
    <property type="molecule type" value="Genomic_DNA"/>
</dbReference>
<reference evidence="1" key="1">
    <citation type="submission" date="2016-10" db="EMBL/GenBank/DDBJ databases">
        <title>Sequence of Gallionella enrichment culture.</title>
        <authorList>
            <person name="Poehlein A."/>
            <person name="Muehling M."/>
            <person name="Daniel R."/>
        </authorList>
    </citation>
    <scope>NUCLEOTIDE SEQUENCE</scope>
</reference>